<gene>
    <name evidence="2" type="ORF">AVDCRST_MAG32-1229</name>
</gene>
<accession>A0A6J4N2Z1</accession>
<reference evidence="2" key="1">
    <citation type="submission" date="2020-02" db="EMBL/GenBank/DDBJ databases">
        <authorList>
            <person name="Meier V. D."/>
        </authorList>
    </citation>
    <scope>NUCLEOTIDE SEQUENCE</scope>
    <source>
        <strain evidence="2">AVDCRST_MAG32</strain>
    </source>
</reference>
<proteinExistence type="predicted"/>
<evidence type="ECO:0000256" key="1">
    <source>
        <dbReference type="SAM" id="MobiDB-lite"/>
    </source>
</evidence>
<feature type="compositionally biased region" description="Basic and acidic residues" evidence="1">
    <location>
        <begin position="169"/>
        <end position="192"/>
    </location>
</feature>
<feature type="non-terminal residue" evidence="2">
    <location>
        <position position="1"/>
    </location>
</feature>
<feature type="region of interest" description="Disordered" evidence="1">
    <location>
        <begin position="335"/>
        <end position="415"/>
    </location>
</feature>
<feature type="compositionally biased region" description="Gly residues" evidence="1">
    <location>
        <begin position="263"/>
        <end position="273"/>
    </location>
</feature>
<feature type="non-terminal residue" evidence="2">
    <location>
        <position position="415"/>
    </location>
</feature>
<sequence>ADEMAAGVAPADEARAGPGDPVRPVRLRDRGVPDRHGRVLHAGGRPQRGPGGPGPVDLRRRRAPAADPARQAGRPGRRQAAVDRRVRRGGGALLRLAPHRRHGRLRRDALGAGGLRDRGPQRAQRLPPRRLPAGHPGPRTGLHARGPQRRLHPRRRRERGRARPRAGRRTGDPAADRRPAGAERRDDRDRAPRRGSRRAHVGGRGRRHLRRRVAQQGFRRARSLQRRAGLQPGPAQHRGAALAGRAHGRPGGAAGLAVRDQHGAGGAAPGAGVPGRRLRGRLAACRPLVRYGVRGVLRGPGGHPRHRRMGLDRAHLGRAHHDHGRRALAVGRGLGADVGALGPPPPGRLPGRLGPGAPGGVDRLPRALHLPRPGVGDPGLGAHRRHGGRGRGPRAPRGPGRRAPPRPGGRARGRV</sequence>
<feature type="compositionally biased region" description="Basic residues" evidence="1">
    <location>
        <begin position="146"/>
        <end position="168"/>
    </location>
</feature>
<feature type="compositionally biased region" description="Low complexity" evidence="1">
    <location>
        <begin position="65"/>
        <end position="74"/>
    </location>
</feature>
<name>A0A6J4N2Z1_9ACTN</name>
<feature type="compositionally biased region" description="Basic residues" evidence="1">
    <location>
        <begin position="193"/>
        <end position="225"/>
    </location>
</feature>
<feature type="compositionally biased region" description="Basic and acidic residues" evidence="1">
    <location>
        <begin position="26"/>
        <end position="37"/>
    </location>
</feature>
<feature type="compositionally biased region" description="Basic residues" evidence="1">
    <location>
        <begin position="382"/>
        <end position="415"/>
    </location>
</feature>
<feature type="region of interest" description="Disordered" evidence="1">
    <location>
        <begin position="1"/>
        <end position="274"/>
    </location>
</feature>
<protein>
    <submittedName>
        <fullName evidence="2">Uncharacterized protein</fullName>
    </submittedName>
</protein>
<dbReference type="EMBL" id="CADCUM010000059">
    <property type="protein sequence ID" value="CAA9376295.1"/>
    <property type="molecule type" value="Genomic_DNA"/>
</dbReference>
<feature type="compositionally biased region" description="Low complexity" evidence="1">
    <location>
        <begin position="121"/>
        <end position="134"/>
    </location>
</feature>
<organism evidence="2">
    <name type="scientific">uncultured Nocardioides sp</name>
    <dbReference type="NCBI Taxonomy" id="198441"/>
    <lineage>
        <taxon>Bacteria</taxon>
        <taxon>Bacillati</taxon>
        <taxon>Actinomycetota</taxon>
        <taxon>Actinomycetes</taxon>
        <taxon>Propionibacteriales</taxon>
        <taxon>Nocardioidaceae</taxon>
        <taxon>Nocardioides</taxon>
        <taxon>environmental samples</taxon>
    </lineage>
</organism>
<evidence type="ECO:0000313" key="2">
    <source>
        <dbReference type="EMBL" id="CAA9376295.1"/>
    </source>
</evidence>
<dbReference type="AlphaFoldDB" id="A0A6J4N2Z1"/>